<evidence type="ECO:0000256" key="2">
    <source>
        <dbReference type="ARBA" id="ARBA00022428"/>
    </source>
</evidence>
<dbReference type="InterPro" id="IPR030868">
    <property type="entry name" value="MqnA"/>
</dbReference>
<accession>A0ABQ4N0N7</accession>
<comment type="catalytic activity">
    <reaction evidence="4">
        <text>chorismate = 3-[(1-carboxyvinyl)-oxy]benzoate + H2O</text>
        <dbReference type="Rhea" id="RHEA:40051"/>
        <dbReference type="ChEBI" id="CHEBI:15377"/>
        <dbReference type="ChEBI" id="CHEBI:29748"/>
        <dbReference type="ChEBI" id="CHEBI:76981"/>
        <dbReference type="EC" id="4.2.1.151"/>
    </reaction>
</comment>
<keyword evidence="2 4" id="KW-0474">Menaquinone biosynthesis</keyword>
<evidence type="ECO:0000313" key="6">
    <source>
        <dbReference type="Proteomes" id="UP000680304"/>
    </source>
</evidence>
<keyword evidence="3 4" id="KW-0456">Lyase</keyword>
<dbReference type="SUPFAM" id="SSF53850">
    <property type="entry name" value="Periplasmic binding protein-like II"/>
    <property type="match status" value="1"/>
</dbReference>
<comment type="similarity">
    <text evidence="4">Belongs to the MqnA/MqnD family. MqnA subfamily.</text>
</comment>
<reference evidence="5 6" key="1">
    <citation type="submission" date="2021-04" db="EMBL/GenBank/DDBJ databases">
        <title>Draft genome sequence of Paenibacillus cisolokensis, LC2-13A.</title>
        <authorList>
            <person name="Uke A."/>
            <person name="Chhe C."/>
            <person name="Baramee S."/>
            <person name="Kosugi A."/>
        </authorList>
    </citation>
    <scope>NUCLEOTIDE SEQUENCE [LARGE SCALE GENOMIC DNA]</scope>
    <source>
        <strain evidence="5 6">LC2-13A</strain>
    </source>
</reference>
<dbReference type="EC" id="4.2.1.151" evidence="4"/>
<evidence type="ECO:0000256" key="4">
    <source>
        <dbReference type="HAMAP-Rule" id="MF_00995"/>
    </source>
</evidence>
<dbReference type="Pfam" id="PF02621">
    <property type="entry name" value="VitK2_biosynth"/>
    <property type="match status" value="1"/>
</dbReference>
<dbReference type="HAMAP" id="MF_00995">
    <property type="entry name" value="MqnA"/>
    <property type="match status" value="1"/>
</dbReference>
<comment type="function">
    <text evidence="4">Catalyzes the dehydration of chorismate into 3-[(1-carboxyvinyl)oxy]benzoate, a step in the biosynthesis of menaquinone (MK, vitamin K2).</text>
</comment>
<protein>
    <recommendedName>
        <fullName evidence="4">Chorismate dehydratase</fullName>
        <ecNumber evidence="4">4.2.1.151</ecNumber>
    </recommendedName>
    <alternativeName>
        <fullName evidence="4">Menaquinone biosynthetic enzyme MqnA</fullName>
    </alternativeName>
</protein>
<evidence type="ECO:0000256" key="3">
    <source>
        <dbReference type="ARBA" id="ARBA00023239"/>
    </source>
</evidence>
<dbReference type="EMBL" id="BOVJ01000008">
    <property type="protein sequence ID" value="GIQ61751.1"/>
    <property type="molecule type" value="Genomic_DNA"/>
</dbReference>
<sequence length="286" mass="31849">MGRESPLTLGRIDYANAWPLFHHLDGYAGEAGVRIVSRVPAELNRALREGETDISAISSFAYAQNSEDYLLLPDLSVSSVGRVNSILLFMKRPLEQVKNGRIALTTASATSVNLLKIIMAKYAEGQPQYERAEPDLDSMLENADAALLIGDPAIRASWSAGKLHVLDLGELWHRWTGLGMTYAVVAVRKEAAARWPQAIASLLQAMRESKRLSLGNPQALIDHACRTIGGEPGYWARYFTELRYDFGPMQQQGLALYFRLARQLGLLERDVHMEFFSEQSALQVNE</sequence>
<comment type="pathway">
    <text evidence="1 4">Quinol/quinone metabolism; menaquinone biosynthesis.</text>
</comment>
<name>A0ABQ4N0N7_9BACL</name>
<evidence type="ECO:0000256" key="1">
    <source>
        <dbReference type="ARBA" id="ARBA00004863"/>
    </source>
</evidence>
<evidence type="ECO:0000313" key="5">
    <source>
        <dbReference type="EMBL" id="GIQ61751.1"/>
    </source>
</evidence>
<keyword evidence="6" id="KW-1185">Reference proteome</keyword>
<dbReference type="RefSeq" id="WP_213526978.1">
    <property type="nucleotide sequence ID" value="NZ_BOVJ01000008.1"/>
</dbReference>
<dbReference type="CDD" id="cd13634">
    <property type="entry name" value="PBP2_Sco4506"/>
    <property type="match status" value="1"/>
</dbReference>
<comment type="caution">
    <text evidence="5">The sequence shown here is derived from an EMBL/GenBank/DDBJ whole genome shotgun (WGS) entry which is preliminary data.</text>
</comment>
<dbReference type="PANTHER" id="PTHR37690:SF1">
    <property type="entry name" value="CHORISMATE DEHYDRATASE"/>
    <property type="match status" value="1"/>
</dbReference>
<dbReference type="PANTHER" id="PTHR37690">
    <property type="entry name" value="CHORISMATE DEHYDRATASE"/>
    <property type="match status" value="1"/>
</dbReference>
<dbReference type="Gene3D" id="3.40.190.10">
    <property type="entry name" value="Periplasmic binding protein-like II"/>
    <property type="match status" value="2"/>
</dbReference>
<dbReference type="Proteomes" id="UP000680304">
    <property type="component" value="Unassembled WGS sequence"/>
</dbReference>
<dbReference type="InterPro" id="IPR003773">
    <property type="entry name" value="Menaquinone_biosynth"/>
</dbReference>
<organism evidence="5 6">
    <name type="scientific">Paenibacillus cisolokensis</name>
    <dbReference type="NCBI Taxonomy" id="1658519"/>
    <lineage>
        <taxon>Bacteria</taxon>
        <taxon>Bacillati</taxon>
        <taxon>Bacillota</taxon>
        <taxon>Bacilli</taxon>
        <taxon>Bacillales</taxon>
        <taxon>Paenibacillaceae</taxon>
        <taxon>Paenibacillus</taxon>
    </lineage>
</organism>
<gene>
    <name evidence="4 5" type="primary">mqnA</name>
    <name evidence="5" type="ORF">PACILC2_03190</name>
</gene>
<proteinExistence type="inferred from homology"/>